<dbReference type="InterPro" id="IPR013783">
    <property type="entry name" value="Ig-like_fold"/>
</dbReference>
<name>A0A3E5B9J4_9BACE</name>
<evidence type="ECO:0000313" key="3">
    <source>
        <dbReference type="Proteomes" id="UP000260983"/>
    </source>
</evidence>
<dbReference type="RefSeq" id="WP_117724630.1">
    <property type="nucleotide sequence ID" value="NZ_QSUL01000009.1"/>
</dbReference>
<dbReference type="Gene3D" id="2.60.40.10">
    <property type="entry name" value="Immunoglobulins"/>
    <property type="match status" value="2"/>
</dbReference>
<dbReference type="PROSITE" id="PS51257">
    <property type="entry name" value="PROKAR_LIPOPROTEIN"/>
    <property type="match status" value="1"/>
</dbReference>
<proteinExistence type="predicted"/>
<feature type="domain" description="IPT/TIG" evidence="1">
    <location>
        <begin position="36"/>
        <end position="104"/>
    </location>
</feature>
<protein>
    <recommendedName>
        <fullName evidence="1">IPT/TIG domain-containing protein</fullName>
    </recommendedName>
</protein>
<dbReference type="Gene3D" id="2.60.120.200">
    <property type="match status" value="1"/>
</dbReference>
<accession>A0A3E5B9J4</accession>
<feature type="domain" description="IPT/TIG" evidence="1">
    <location>
        <begin position="118"/>
        <end position="184"/>
    </location>
</feature>
<evidence type="ECO:0000259" key="1">
    <source>
        <dbReference type="Pfam" id="PF01833"/>
    </source>
</evidence>
<dbReference type="InterPro" id="IPR014756">
    <property type="entry name" value="Ig_E-set"/>
</dbReference>
<dbReference type="Gene3D" id="2.60.120.260">
    <property type="entry name" value="Galactose-binding domain-like"/>
    <property type="match status" value="1"/>
</dbReference>
<dbReference type="Proteomes" id="UP000260983">
    <property type="component" value="Unassembled WGS sequence"/>
</dbReference>
<sequence length="592" mass="66307">MKNIFNFHLYFFILCIISLLSISCSDEKTTEEENFPIILDFNPKEGEPGDEVTITGSNFGQKEAVYFNESKVTDFISYSNKKIIVKVPTGTTTGPISIVQGDKKYFSKEDFKCIVNAQITGLSSSVGLPGEHVSIYGKNFHNIGVDLIKVQFNDVLAEVVSATSEELDVIIPQNAESGPITITFEGIETIIGPNFTIGTKPEVQDIVFNLWEYVATYGNIKVEAEPQNGVGETHHGTYIIYKFTVPLSGKYNIETMASTNQSYNTYINADIATDLEALKDKVVNNSLSRQVTKQGWNTFEKLQIGAFALNSGITYYLKVTFLAEGTPWVANISALKVAFAPDQNVDAIEVGSGVSAYTIYQNDFNTGTMYAPFTPRWAWEPNYIKVKDQCLEFYFNQDALIQDDRRERRGAEVVCDFKTTSEGWYGFKIFLPEGKFPKNTITHIAQIFQNGDCNSWAGSLSIVNENLQVYRRSYCGDATEEIVTKIPWDTWIPIILHFKVSMMNTGMVQVWVGDAPENKPTYNATKINFGFGDWVSGEILDDVKSDSNPNPDYISCKFGMYCFDGGDRTIRFDDLKALEKNPANAFDIVKPN</sequence>
<dbReference type="AlphaFoldDB" id="A0A3E5B9J4"/>
<dbReference type="SUPFAM" id="SSF81296">
    <property type="entry name" value="E set domains"/>
    <property type="match status" value="2"/>
</dbReference>
<dbReference type="CDD" id="cd00102">
    <property type="entry name" value="IPT"/>
    <property type="match status" value="1"/>
</dbReference>
<dbReference type="InterPro" id="IPR002909">
    <property type="entry name" value="IPT_dom"/>
</dbReference>
<dbReference type="Pfam" id="PF14099">
    <property type="entry name" value="Polysacc_lyase"/>
    <property type="match status" value="1"/>
</dbReference>
<reference evidence="2 3" key="1">
    <citation type="submission" date="2018-08" db="EMBL/GenBank/DDBJ databases">
        <title>A genome reference for cultivated species of the human gut microbiota.</title>
        <authorList>
            <person name="Zou Y."/>
            <person name="Xue W."/>
            <person name="Luo G."/>
        </authorList>
    </citation>
    <scope>NUCLEOTIDE SEQUENCE [LARGE SCALE GENOMIC DNA]</scope>
    <source>
        <strain evidence="2 3">OM05-15BH</strain>
    </source>
</reference>
<dbReference type="Pfam" id="PF01833">
    <property type="entry name" value="TIG"/>
    <property type="match status" value="2"/>
</dbReference>
<comment type="caution">
    <text evidence="2">The sequence shown here is derived from an EMBL/GenBank/DDBJ whole genome shotgun (WGS) entry which is preliminary data.</text>
</comment>
<organism evidence="2 3">
    <name type="scientific">Bacteroides oleiciplenus</name>
    <dbReference type="NCBI Taxonomy" id="626931"/>
    <lineage>
        <taxon>Bacteria</taxon>
        <taxon>Pseudomonadati</taxon>
        <taxon>Bacteroidota</taxon>
        <taxon>Bacteroidia</taxon>
        <taxon>Bacteroidales</taxon>
        <taxon>Bacteroidaceae</taxon>
        <taxon>Bacteroides</taxon>
    </lineage>
</organism>
<gene>
    <name evidence="2" type="ORF">DXB65_14260</name>
</gene>
<dbReference type="EMBL" id="QSUL01000009">
    <property type="protein sequence ID" value="RGN34251.1"/>
    <property type="molecule type" value="Genomic_DNA"/>
</dbReference>
<evidence type="ECO:0000313" key="2">
    <source>
        <dbReference type="EMBL" id="RGN34251.1"/>
    </source>
</evidence>
<dbReference type="InterPro" id="IPR025975">
    <property type="entry name" value="Polysacc_lyase"/>
</dbReference>